<proteinExistence type="predicted"/>
<reference evidence="1" key="2">
    <citation type="journal article" date="2015" name="Data Brief">
        <title>Shoot transcriptome of the giant reed, Arundo donax.</title>
        <authorList>
            <person name="Barrero R.A."/>
            <person name="Guerrero F.D."/>
            <person name="Moolhuijzen P."/>
            <person name="Goolsby J.A."/>
            <person name="Tidwell J."/>
            <person name="Bellgard S.E."/>
            <person name="Bellgard M.I."/>
        </authorList>
    </citation>
    <scope>NUCLEOTIDE SEQUENCE</scope>
    <source>
        <tissue evidence="1">Shoot tissue taken approximately 20 cm above the soil surface</tissue>
    </source>
</reference>
<reference evidence="1" key="1">
    <citation type="submission" date="2014-09" db="EMBL/GenBank/DDBJ databases">
        <authorList>
            <person name="Magalhaes I.L.F."/>
            <person name="Oliveira U."/>
            <person name="Santos F.R."/>
            <person name="Vidigal T.H.D.A."/>
            <person name="Brescovit A.D."/>
            <person name="Santos A.J."/>
        </authorList>
    </citation>
    <scope>NUCLEOTIDE SEQUENCE</scope>
    <source>
        <tissue evidence="1">Shoot tissue taken approximately 20 cm above the soil surface</tissue>
    </source>
</reference>
<name>A0A0A8YWJ3_ARUDO</name>
<dbReference type="EMBL" id="GBRH01266944">
    <property type="protein sequence ID" value="JAD30951.1"/>
    <property type="molecule type" value="Transcribed_RNA"/>
</dbReference>
<evidence type="ECO:0000313" key="1">
    <source>
        <dbReference type="EMBL" id="JAD30951.1"/>
    </source>
</evidence>
<accession>A0A0A8YWJ3</accession>
<protein>
    <submittedName>
        <fullName evidence="1">Uncharacterized protein</fullName>
    </submittedName>
</protein>
<organism evidence="1">
    <name type="scientific">Arundo donax</name>
    <name type="common">Giant reed</name>
    <name type="synonym">Donax arundinaceus</name>
    <dbReference type="NCBI Taxonomy" id="35708"/>
    <lineage>
        <taxon>Eukaryota</taxon>
        <taxon>Viridiplantae</taxon>
        <taxon>Streptophyta</taxon>
        <taxon>Embryophyta</taxon>
        <taxon>Tracheophyta</taxon>
        <taxon>Spermatophyta</taxon>
        <taxon>Magnoliopsida</taxon>
        <taxon>Liliopsida</taxon>
        <taxon>Poales</taxon>
        <taxon>Poaceae</taxon>
        <taxon>PACMAD clade</taxon>
        <taxon>Arundinoideae</taxon>
        <taxon>Arundineae</taxon>
        <taxon>Arundo</taxon>
    </lineage>
</organism>
<sequence length="14" mass="1457">MPLAKPSPIALMST</sequence>